<reference evidence="2" key="2">
    <citation type="journal article" date="2021" name="PeerJ">
        <title>Extensive microbial diversity within the chicken gut microbiome revealed by metagenomics and culture.</title>
        <authorList>
            <person name="Gilroy R."/>
            <person name="Ravi A."/>
            <person name="Getino M."/>
            <person name="Pursley I."/>
            <person name="Horton D.L."/>
            <person name="Alikhan N.F."/>
            <person name="Baker D."/>
            <person name="Gharbi K."/>
            <person name="Hall N."/>
            <person name="Watson M."/>
            <person name="Adriaenssens E.M."/>
            <person name="Foster-Nyarko E."/>
            <person name="Jarju S."/>
            <person name="Secka A."/>
            <person name="Antonio M."/>
            <person name="Oren A."/>
            <person name="Chaudhuri R.R."/>
            <person name="La Ragione R."/>
            <person name="Hildebrand F."/>
            <person name="Pallen M.J."/>
        </authorList>
    </citation>
    <scope>NUCLEOTIDE SEQUENCE</scope>
    <source>
        <strain evidence="2">CHK195-26880</strain>
    </source>
</reference>
<dbReference type="Proteomes" id="UP000886833">
    <property type="component" value="Unassembled WGS sequence"/>
</dbReference>
<reference evidence="2" key="1">
    <citation type="submission" date="2020-10" db="EMBL/GenBank/DDBJ databases">
        <authorList>
            <person name="Gilroy R."/>
        </authorList>
    </citation>
    <scope>NUCLEOTIDE SEQUENCE</scope>
    <source>
        <strain evidence="2">CHK195-26880</strain>
    </source>
</reference>
<evidence type="ECO:0000256" key="1">
    <source>
        <dbReference type="SAM" id="Phobius"/>
    </source>
</evidence>
<evidence type="ECO:0000313" key="2">
    <source>
        <dbReference type="EMBL" id="HIT37816.1"/>
    </source>
</evidence>
<keyword evidence="1" id="KW-0472">Membrane</keyword>
<organism evidence="2 3">
    <name type="scientific">Candidatus Onthousia faecipullorum</name>
    <dbReference type="NCBI Taxonomy" id="2840887"/>
    <lineage>
        <taxon>Bacteria</taxon>
        <taxon>Bacillati</taxon>
        <taxon>Bacillota</taxon>
        <taxon>Bacilli</taxon>
        <taxon>Candidatus Onthousia</taxon>
    </lineage>
</organism>
<keyword evidence="1" id="KW-0812">Transmembrane</keyword>
<accession>A0A9D1GBP0</accession>
<evidence type="ECO:0000313" key="3">
    <source>
        <dbReference type="Proteomes" id="UP000886833"/>
    </source>
</evidence>
<comment type="caution">
    <text evidence="2">The sequence shown here is derived from an EMBL/GenBank/DDBJ whole genome shotgun (WGS) entry which is preliminary data.</text>
</comment>
<gene>
    <name evidence="2" type="ORF">IAB59_05020</name>
</gene>
<name>A0A9D1GBP0_9FIRM</name>
<protein>
    <submittedName>
        <fullName evidence="2">Uncharacterized protein</fullName>
    </submittedName>
</protein>
<dbReference type="EMBL" id="DVKQ01000063">
    <property type="protein sequence ID" value="HIT37816.1"/>
    <property type="molecule type" value="Genomic_DNA"/>
</dbReference>
<proteinExistence type="predicted"/>
<feature type="transmembrane region" description="Helical" evidence="1">
    <location>
        <begin position="6"/>
        <end position="24"/>
    </location>
</feature>
<dbReference type="AlphaFoldDB" id="A0A9D1GBP0"/>
<sequence length="54" mass="6319">MDKKKMMITAGIMAGVGYGMYRYFKHNPAKLKAMQYKMQKAMNAVNNFEDEMMM</sequence>
<keyword evidence="1" id="KW-1133">Transmembrane helix</keyword>